<proteinExistence type="predicted"/>
<dbReference type="PANTHER" id="PTHR33085:SF37">
    <property type="entry name" value="OS12G0139800 PROTEIN"/>
    <property type="match status" value="1"/>
</dbReference>
<accession>A0ABC9GXH2</accession>
<feature type="region of interest" description="Disordered" evidence="1">
    <location>
        <begin position="1"/>
        <end position="74"/>
    </location>
</feature>
<evidence type="ECO:0000313" key="2">
    <source>
        <dbReference type="EMBL" id="CAM0146455.1"/>
    </source>
</evidence>
<name>A0ABC9GXH2_9POAL</name>
<dbReference type="PANTHER" id="PTHR33085">
    <property type="entry name" value="OS12G0113100 PROTEIN-RELATED"/>
    <property type="match status" value="1"/>
</dbReference>
<protein>
    <submittedName>
        <fullName evidence="2">Uncharacterized protein</fullName>
    </submittedName>
</protein>
<dbReference type="AlphaFoldDB" id="A0ABC9GXH2"/>
<dbReference type="InterPro" id="IPR012871">
    <property type="entry name" value="DUF1668_ORYSA"/>
</dbReference>
<dbReference type="Pfam" id="PF07893">
    <property type="entry name" value="DUF1668"/>
    <property type="match status" value="1"/>
</dbReference>
<reference evidence="2" key="1">
    <citation type="submission" date="2024-10" db="EMBL/GenBank/DDBJ databases">
        <authorList>
            <person name="Ryan C."/>
        </authorList>
    </citation>
    <scope>NUCLEOTIDE SEQUENCE [LARGE SCALE GENOMIC DNA]</scope>
</reference>
<gene>
    <name evidence="2" type="ORF">URODEC1_LOCUS120030</name>
</gene>
<comment type="caution">
    <text evidence="2">The sequence shown here is derived from an EMBL/GenBank/DDBJ whole genome shotgun (WGS) entry which is preliminary data.</text>
</comment>
<evidence type="ECO:0000256" key="1">
    <source>
        <dbReference type="SAM" id="MobiDB-lite"/>
    </source>
</evidence>
<dbReference type="EMBL" id="CAXIPR030000573">
    <property type="protein sequence ID" value="CAM0146455.1"/>
    <property type="molecule type" value="Genomic_DNA"/>
</dbReference>
<sequence>MLTLGNYEVHQPSPPPAQFSSSTVSSEISGDLLFRPLGDRKGMGRRSKVRKLGEGPETYPQPFVSDPKLEDPNQGRGRSVYLAVCRRDWSASQPYCPLYKVDVVSSGESSPRGGKTRVAKLRTDVGGKTFVPLQSRWIVGVGGDPGGTIIYDTNKRRVIRGPQLVAAKQRPAVAAVGYRVYALSSSPNYIADPDFVPWFEILDLKDAVITEKVDGSLSLDGCSWKRLPSPLCFPGKLTPMGYINPPLISVRSYVVVGHYILVSLNPPTSGTYAFDTEEHEWHKVNKEHLPFVGSATPHGHSGCIFLGLSRENGPVSAYCIRVSASSSPSSSVSTEAELSHKGGALKLSFNVLSVKSKGHEEVDAMSGHYLTSLDLEHFSTLTFELDNRKHNKIYDDTVRKLVPGKLFAKLITYQIENPEILEEVLNEEMPEVAISSQLDQHFKISSDFGFSNPPITFSLSIYK</sequence>
<keyword evidence="3" id="KW-1185">Reference proteome</keyword>
<organism evidence="2 3">
    <name type="scientific">Urochloa decumbens</name>
    <dbReference type="NCBI Taxonomy" id="240449"/>
    <lineage>
        <taxon>Eukaryota</taxon>
        <taxon>Viridiplantae</taxon>
        <taxon>Streptophyta</taxon>
        <taxon>Embryophyta</taxon>
        <taxon>Tracheophyta</taxon>
        <taxon>Spermatophyta</taxon>
        <taxon>Magnoliopsida</taxon>
        <taxon>Liliopsida</taxon>
        <taxon>Poales</taxon>
        <taxon>Poaceae</taxon>
        <taxon>PACMAD clade</taxon>
        <taxon>Panicoideae</taxon>
        <taxon>Panicodae</taxon>
        <taxon>Paniceae</taxon>
        <taxon>Melinidinae</taxon>
        <taxon>Urochloa</taxon>
    </lineage>
</organism>
<evidence type="ECO:0000313" key="3">
    <source>
        <dbReference type="Proteomes" id="UP001497457"/>
    </source>
</evidence>
<dbReference type="Proteomes" id="UP001497457">
    <property type="component" value="Unassembled WGS sequence"/>
</dbReference>